<evidence type="ECO:0008006" key="3">
    <source>
        <dbReference type="Google" id="ProtNLM"/>
    </source>
</evidence>
<evidence type="ECO:0000313" key="1">
    <source>
        <dbReference type="EMBL" id="KMY31449.1"/>
    </source>
</evidence>
<comment type="caution">
    <text evidence="1">The sequence shown here is derived from an EMBL/GenBank/DDBJ whole genome shotgun (WGS) entry which is preliminary data.</text>
</comment>
<sequence>MQAEEILQHFYETEVEKRRLKHLLALEDFFQASKDELAEEFRKSFQTICRQLQQQQSLKQKGPIGHITFSMLRTELLEGRHHYLVEGTDEEWFFDLRPILTTYDASWALSFLEQFVEELYLYSKTFMGAITQADIEQIKLKEVTHFHQYVISLARYALPDIIRCPEYLALDRDAAVEVRIGEFLDVNEVVYSEDFSSKDIEEIKAWLAQKLEDEYAYEVFNNLNLSGGNYEDLDIQYAFFQKTNLAQSQMRNCLLIGANLRNSKLMDADLSFSTIHEADFSNSQLQGANFQQAQGASGLTDRQKWEMPGYLPVRFTGANLEGADFELANLRGACFIGANVKNAHFEGANLEKAVFSKEARGHLKLDPFQIASVIWK</sequence>
<dbReference type="Proteomes" id="UP000037326">
    <property type="component" value="Unassembled WGS sequence"/>
</dbReference>
<dbReference type="PATRIC" id="fig|582475.4.peg.240"/>
<proteinExistence type="predicted"/>
<accession>A0A0K9FA07</accession>
<dbReference type="InterPro" id="IPR051082">
    <property type="entry name" value="Pentapeptide-BTB/POZ_domain"/>
</dbReference>
<evidence type="ECO:0000313" key="2">
    <source>
        <dbReference type="Proteomes" id="UP000037326"/>
    </source>
</evidence>
<name>A0A0K9FA07_9BACI</name>
<dbReference type="Gene3D" id="2.160.20.80">
    <property type="entry name" value="E3 ubiquitin-protein ligase SopA"/>
    <property type="match status" value="1"/>
</dbReference>
<organism evidence="1 2">
    <name type="scientific">Lysinibacillus xylanilyticus</name>
    <dbReference type="NCBI Taxonomy" id="582475"/>
    <lineage>
        <taxon>Bacteria</taxon>
        <taxon>Bacillati</taxon>
        <taxon>Bacillota</taxon>
        <taxon>Bacilli</taxon>
        <taxon>Bacillales</taxon>
        <taxon>Bacillaceae</taxon>
        <taxon>Lysinibacillus</taxon>
    </lineage>
</organism>
<dbReference type="OrthoDB" id="2536801at2"/>
<dbReference type="EMBL" id="LFXJ01000005">
    <property type="protein sequence ID" value="KMY31449.1"/>
    <property type="molecule type" value="Genomic_DNA"/>
</dbReference>
<reference evidence="2" key="1">
    <citation type="submission" date="2015-07" db="EMBL/GenBank/DDBJ databases">
        <authorList>
            <consortium name="Consortium for Microbial Forensics and Genomics (microFORGE)"/>
            <person name="Knight B.M."/>
            <person name="Roberts D.P."/>
            <person name="Lin D."/>
            <person name="Hari K."/>
            <person name="Fletcher J."/>
            <person name="Melcher U."/>
            <person name="Blagden T."/>
            <person name="Winegar R.A."/>
        </authorList>
    </citation>
    <scope>NUCLEOTIDE SEQUENCE [LARGE SCALE GENOMIC DNA]</scope>
    <source>
        <strain evidence="2">DSM 23493</strain>
    </source>
</reference>
<dbReference type="SUPFAM" id="SSF141571">
    <property type="entry name" value="Pentapeptide repeat-like"/>
    <property type="match status" value="1"/>
</dbReference>
<gene>
    <name evidence="1" type="ORF">ACZ11_04150</name>
</gene>
<dbReference type="PANTHER" id="PTHR14136:SF17">
    <property type="entry name" value="BTB_POZ DOMAIN-CONTAINING PROTEIN KCTD9"/>
    <property type="match status" value="1"/>
</dbReference>
<dbReference type="AlphaFoldDB" id="A0A0K9FA07"/>
<dbReference type="PANTHER" id="PTHR14136">
    <property type="entry name" value="BTB_POZ DOMAIN-CONTAINING PROTEIN KCTD9"/>
    <property type="match status" value="1"/>
</dbReference>
<dbReference type="Pfam" id="PF00805">
    <property type="entry name" value="Pentapeptide"/>
    <property type="match status" value="2"/>
</dbReference>
<protein>
    <recommendedName>
        <fullName evidence="3">Pentapeptide repeat-containing protein</fullName>
    </recommendedName>
</protein>
<dbReference type="InterPro" id="IPR001646">
    <property type="entry name" value="5peptide_repeat"/>
</dbReference>